<keyword evidence="5 6" id="KW-0472">Membrane</keyword>
<feature type="transmembrane region" description="Helical" evidence="6">
    <location>
        <begin position="202"/>
        <end position="223"/>
    </location>
</feature>
<comment type="caution">
    <text evidence="7">The sequence shown here is derived from an EMBL/GenBank/DDBJ whole genome shotgun (WGS) entry which is preliminary data.</text>
</comment>
<organism evidence="7 8">
    <name type="scientific">Arenimonas malthae CC-JY-1</name>
    <dbReference type="NCBI Taxonomy" id="1384054"/>
    <lineage>
        <taxon>Bacteria</taxon>
        <taxon>Pseudomonadati</taxon>
        <taxon>Pseudomonadota</taxon>
        <taxon>Gammaproteobacteria</taxon>
        <taxon>Lysobacterales</taxon>
        <taxon>Lysobacteraceae</taxon>
        <taxon>Arenimonas</taxon>
    </lineage>
</organism>
<dbReference type="PATRIC" id="fig|1384054.3.peg.1649"/>
<feature type="transmembrane region" description="Helical" evidence="6">
    <location>
        <begin position="68"/>
        <end position="88"/>
    </location>
</feature>
<evidence type="ECO:0000313" key="8">
    <source>
        <dbReference type="Proteomes" id="UP000029392"/>
    </source>
</evidence>
<keyword evidence="4 6" id="KW-1133">Transmembrane helix</keyword>
<dbReference type="STRING" id="1384054.N790_07920"/>
<keyword evidence="8" id="KW-1185">Reference proteome</keyword>
<evidence type="ECO:0000256" key="6">
    <source>
        <dbReference type="RuleBase" id="RU363041"/>
    </source>
</evidence>
<dbReference type="InterPro" id="IPR051598">
    <property type="entry name" value="TSUP/Inactive_protease-like"/>
</dbReference>
<reference evidence="7 8" key="1">
    <citation type="submission" date="2013-09" db="EMBL/GenBank/DDBJ databases">
        <title>Genome sequencing of Arenimonas malthae.</title>
        <authorList>
            <person name="Chen F."/>
            <person name="Wang G."/>
        </authorList>
    </citation>
    <scope>NUCLEOTIDE SEQUENCE [LARGE SCALE GENOMIC DNA]</scope>
    <source>
        <strain evidence="7 8">CC-JY-1</strain>
    </source>
</reference>
<comment type="similarity">
    <text evidence="2 6">Belongs to the 4-toluene sulfonate uptake permease (TSUP) (TC 2.A.102) family.</text>
</comment>
<feature type="transmembrane region" description="Helical" evidence="6">
    <location>
        <begin position="174"/>
        <end position="196"/>
    </location>
</feature>
<feature type="transmembrane region" description="Helical" evidence="6">
    <location>
        <begin position="235"/>
        <end position="255"/>
    </location>
</feature>
<dbReference type="Proteomes" id="UP000029392">
    <property type="component" value="Unassembled WGS sequence"/>
</dbReference>
<dbReference type="EMBL" id="AVCH01000162">
    <property type="protein sequence ID" value="KFN47344.1"/>
    <property type="molecule type" value="Genomic_DNA"/>
</dbReference>
<feature type="transmembrane region" description="Helical" evidence="6">
    <location>
        <begin position="133"/>
        <end position="162"/>
    </location>
</feature>
<protein>
    <recommendedName>
        <fullName evidence="6">Probable membrane transporter protein</fullName>
    </recommendedName>
</protein>
<name>A0A091B926_9GAMM</name>
<evidence type="ECO:0000313" key="7">
    <source>
        <dbReference type="EMBL" id="KFN47344.1"/>
    </source>
</evidence>
<keyword evidence="3 6" id="KW-0812">Transmembrane</keyword>
<dbReference type="eggNOG" id="COG0730">
    <property type="taxonomic scope" value="Bacteria"/>
</dbReference>
<evidence type="ECO:0000256" key="4">
    <source>
        <dbReference type="ARBA" id="ARBA00022989"/>
    </source>
</evidence>
<sequence length="257" mass="26886">MWFALLGAVAIGLSLGLLGSGGSILTVPVLVYLVGQPEKIAIAGSLAIVGGVALAGAIPWTLKREVDWRSVVWFGIPGMAGTWLGAAISRWVPGPVQLFLFALVMLMAAWMMFRPAKVRPEGYVHVPRSRTLIILDGLGVGVLTGLVGVGGGFLILPALVLLGGLAMHRAIGTSLWIIALKSFSGFAKYVSVLGAAGMVLDWRLIGIFTAVGAGGSLVGQQLAGRLPQQKLRKMFSVFLVLMGLFIIVRTAPGLFAG</sequence>
<feature type="transmembrane region" description="Helical" evidence="6">
    <location>
        <begin position="95"/>
        <end position="113"/>
    </location>
</feature>
<feature type="transmembrane region" description="Helical" evidence="6">
    <location>
        <begin position="40"/>
        <end position="62"/>
    </location>
</feature>
<comment type="subcellular location">
    <subcellularLocation>
        <location evidence="6">Cell membrane</location>
        <topology evidence="6">Multi-pass membrane protein</topology>
    </subcellularLocation>
    <subcellularLocation>
        <location evidence="1">Membrane</location>
        <topology evidence="1">Multi-pass membrane protein</topology>
    </subcellularLocation>
</comment>
<dbReference type="Pfam" id="PF01925">
    <property type="entry name" value="TauE"/>
    <property type="match status" value="1"/>
</dbReference>
<evidence type="ECO:0000256" key="2">
    <source>
        <dbReference type="ARBA" id="ARBA00009142"/>
    </source>
</evidence>
<dbReference type="PANTHER" id="PTHR43701">
    <property type="entry name" value="MEMBRANE TRANSPORTER PROTEIN MJ0441-RELATED"/>
    <property type="match status" value="1"/>
</dbReference>
<dbReference type="InterPro" id="IPR002781">
    <property type="entry name" value="TM_pro_TauE-like"/>
</dbReference>
<evidence type="ECO:0000256" key="5">
    <source>
        <dbReference type="ARBA" id="ARBA00023136"/>
    </source>
</evidence>
<evidence type="ECO:0000256" key="3">
    <source>
        <dbReference type="ARBA" id="ARBA00022692"/>
    </source>
</evidence>
<dbReference type="OrthoDB" id="8559161at2"/>
<feature type="transmembrane region" description="Helical" evidence="6">
    <location>
        <begin position="6"/>
        <end position="33"/>
    </location>
</feature>
<keyword evidence="6" id="KW-1003">Cell membrane</keyword>
<evidence type="ECO:0000256" key="1">
    <source>
        <dbReference type="ARBA" id="ARBA00004141"/>
    </source>
</evidence>
<gene>
    <name evidence="7" type="ORF">N790_07920</name>
</gene>
<dbReference type="AlphaFoldDB" id="A0A091B926"/>
<accession>A0A091B926</accession>
<dbReference type="GO" id="GO:0005886">
    <property type="term" value="C:plasma membrane"/>
    <property type="evidence" value="ECO:0007669"/>
    <property type="project" value="UniProtKB-SubCell"/>
</dbReference>
<proteinExistence type="inferred from homology"/>
<dbReference type="PANTHER" id="PTHR43701:SF2">
    <property type="entry name" value="MEMBRANE TRANSPORTER PROTEIN YJNA-RELATED"/>
    <property type="match status" value="1"/>
</dbReference>